<dbReference type="RefSeq" id="WP_309800752.1">
    <property type="nucleotide sequence ID" value="NZ_BAAAHY010000006.1"/>
</dbReference>
<feature type="domain" description="DUF1731" evidence="3">
    <location>
        <begin position="247"/>
        <end position="294"/>
    </location>
</feature>
<reference evidence="4 5" key="1">
    <citation type="submission" date="2023-07" db="EMBL/GenBank/DDBJ databases">
        <title>Sequencing the genomes of 1000 actinobacteria strains.</title>
        <authorList>
            <person name="Klenk H.-P."/>
        </authorList>
    </citation>
    <scope>NUCLEOTIDE SEQUENCE [LARGE SCALE GENOMIC DNA]</scope>
    <source>
        <strain evidence="4 5">DSM 14555</strain>
    </source>
</reference>
<dbReference type="InterPro" id="IPR010099">
    <property type="entry name" value="SDR39U1"/>
</dbReference>
<evidence type="ECO:0000313" key="4">
    <source>
        <dbReference type="EMBL" id="MDR6271140.1"/>
    </source>
</evidence>
<comment type="caution">
    <text evidence="4">The sequence shown here is derived from an EMBL/GenBank/DDBJ whole genome shotgun (WGS) entry which is preliminary data.</text>
</comment>
<dbReference type="Pfam" id="PF08338">
    <property type="entry name" value="DUF1731"/>
    <property type="match status" value="1"/>
</dbReference>
<dbReference type="Proteomes" id="UP001185069">
    <property type="component" value="Unassembled WGS sequence"/>
</dbReference>
<evidence type="ECO:0000259" key="2">
    <source>
        <dbReference type="Pfam" id="PF01370"/>
    </source>
</evidence>
<dbReference type="NCBIfam" id="TIGR01777">
    <property type="entry name" value="yfcH"/>
    <property type="match status" value="1"/>
</dbReference>
<comment type="similarity">
    <text evidence="1">Belongs to the NAD(P)-dependent epimerase/dehydratase family. SDR39U1 subfamily.</text>
</comment>
<name>A0ABU1JFH5_9MICC</name>
<gene>
    <name evidence="4" type="ORF">JOE69_003378</name>
</gene>
<keyword evidence="5" id="KW-1185">Reference proteome</keyword>
<dbReference type="PANTHER" id="PTHR11092">
    <property type="entry name" value="SUGAR NUCLEOTIDE EPIMERASE RELATED"/>
    <property type="match status" value="1"/>
</dbReference>
<feature type="domain" description="NAD-dependent epimerase/dehydratase" evidence="2">
    <location>
        <begin position="3"/>
        <end position="214"/>
    </location>
</feature>
<dbReference type="Pfam" id="PF01370">
    <property type="entry name" value="Epimerase"/>
    <property type="match status" value="1"/>
</dbReference>
<proteinExistence type="inferred from homology"/>
<dbReference type="InterPro" id="IPR013549">
    <property type="entry name" value="DUF1731"/>
</dbReference>
<sequence>MRVLVSGASGMVGSALRAALQQNGHQIRRLVRRPVQAPEEVFWNPAEGDLHPSVFDDVDAVVNLSGSLVIQPPRRWTRSFIEELYASRIGSTRTLVEAMQRADAPPAMFLSQSGKDFYGEGGEFDESSPHQGGTVLSDLCARWEATAQAAPAVTETAFLRTGIVFGPRGGALGKLLLPIRAGVGGRLGDGRQFWPWIALPDLSKAMLFILENRISGPVNLSAPQHADVRTIVAELGRALHRPTVLPVPAALLKLALGRAPAEEVLLASTTMRPAVLLDHGFDFDYPELADAADWVAEELKRR</sequence>
<dbReference type="SUPFAM" id="SSF51735">
    <property type="entry name" value="NAD(P)-binding Rossmann-fold domains"/>
    <property type="match status" value="1"/>
</dbReference>
<evidence type="ECO:0000259" key="3">
    <source>
        <dbReference type="Pfam" id="PF08338"/>
    </source>
</evidence>
<dbReference type="Gene3D" id="3.40.50.720">
    <property type="entry name" value="NAD(P)-binding Rossmann-like Domain"/>
    <property type="match status" value="1"/>
</dbReference>
<evidence type="ECO:0000256" key="1">
    <source>
        <dbReference type="ARBA" id="ARBA00009353"/>
    </source>
</evidence>
<evidence type="ECO:0000313" key="5">
    <source>
        <dbReference type="Proteomes" id="UP001185069"/>
    </source>
</evidence>
<organism evidence="4 5">
    <name type="scientific">Arthrobacter russicus</name>
    <dbReference type="NCBI Taxonomy" id="172040"/>
    <lineage>
        <taxon>Bacteria</taxon>
        <taxon>Bacillati</taxon>
        <taxon>Actinomycetota</taxon>
        <taxon>Actinomycetes</taxon>
        <taxon>Micrococcales</taxon>
        <taxon>Micrococcaceae</taxon>
        <taxon>Arthrobacter</taxon>
    </lineage>
</organism>
<dbReference type="InterPro" id="IPR001509">
    <property type="entry name" value="Epimerase_deHydtase"/>
</dbReference>
<dbReference type="EMBL" id="JAVDQF010000001">
    <property type="protein sequence ID" value="MDR6271140.1"/>
    <property type="molecule type" value="Genomic_DNA"/>
</dbReference>
<protein>
    <submittedName>
        <fullName evidence="4">Uncharacterized protein (TIGR01777 family)</fullName>
    </submittedName>
</protein>
<accession>A0ABU1JFH5</accession>
<dbReference type="PANTHER" id="PTHR11092:SF0">
    <property type="entry name" value="EPIMERASE FAMILY PROTEIN SDR39U1"/>
    <property type="match status" value="1"/>
</dbReference>
<dbReference type="InterPro" id="IPR036291">
    <property type="entry name" value="NAD(P)-bd_dom_sf"/>
</dbReference>